<dbReference type="InterPro" id="IPR011990">
    <property type="entry name" value="TPR-like_helical_dom_sf"/>
</dbReference>
<protein>
    <submittedName>
        <fullName evidence="1">Tetratricopeptide repeat protein</fullName>
    </submittedName>
</protein>
<reference evidence="1" key="2">
    <citation type="journal article" date="2021" name="PeerJ">
        <title>Extensive microbial diversity within the chicken gut microbiome revealed by metagenomics and culture.</title>
        <authorList>
            <person name="Gilroy R."/>
            <person name="Ravi A."/>
            <person name="Getino M."/>
            <person name="Pursley I."/>
            <person name="Horton D.L."/>
            <person name="Alikhan N.F."/>
            <person name="Baker D."/>
            <person name="Gharbi K."/>
            <person name="Hall N."/>
            <person name="Watson M."/>
            <person name="Adriaenssens E.M."/>
            <person name="Foster-Nyarko E."/>
            <person name="Jarju S."/>
            <person name="Secka A."/>
            <person name="Antonio M."/>
            <person name="Oren A."/>
            <person name="Chaudhuri R.R."/>
            <person name="La Ragione R."/>
            <person name="Hildebrand F."/>
            <person name="Pallen M.J."/>
        </authorList>
    </citation>
    <scope>NUCLEOTIDE SEQUENCE</scope>
    <source>
        <strain evidence="1">USAMLcec3-3695</strain>
    </source>
</reference>
<dbReference type="Gene3D" id="1.25.40.10">
    <property type="entry name" value="Tetratricopeptide repeat domain"/>
    <property type="match status" value="1"/>
</dbReference>
<comment type="caution">
    <text evidence="1">The sequence shown here is derived from an EMBL/GenBank/DDBJ whole genome shotgun (WGS) entry which is preliminary data.</text>
</comment>
<gene>
    <name evidence="1" type="ORF">IAA61_09930</name>
</gene>
<dbReference type="Proteomes" id="UP000824109">
    <property type="component" value="Unassembled WGS sequence"/>
</dbReference>
<organism evidence="1 2">
    <name type="scientific">Candidatus Ornithomonoglobus merdipullorum</name>
    <dbReference type="NCBI Taxonomy" id="2840895"/>
    <lineage>
        <taxon>Bacteria</taxon>
        <taxon>Bacillati</taxon>
        <taxon>Bacillota</taxon>
        <taxon>Clostridia</taxon>
        <taxon>Candidatus Ornithomonoglobus</taxon>
    </lineage>
</organism>
<evidence type="ECO:0000313" key="2">
    <source>
        <dbReference type="Proteomes" id="UP000824109"/>
    </source>
</evidence>
<reference evidence="1" key="1">
    <citation type="submission" date="2020-10" db="EMBL/GenBank/DDBJ databases">
        <authorList>
            <person name="Gilroy R."/>
        </authorList>
    </citation>
    <scope>NUCLEOTIDE SEQUENCE</scope>
    <source>
        <strain evidence="1">USAMLcec3-3695</strain>
    </source>
</reference>
<dbReference type="AlphaFoldDB" id="A0A9D1MD86"/>
<evidence type="ECO:0000313" key="1">
    <source>
        <dbReference type="EMBL" id="HIU58111.1"/>
    </source>
</evidence>
<dbReference type="SUPFAM" id="SSF48452">
    <property type="entry name" value="TPR-like"/>
    <property type="match status" value="1"/>
</dbReference>
<name>A0A9D1MD86_9FIRM</name>
<dbReference type="EMBL" id="DVNB01000100">
    <property type="protein sequence ID" value="HIU58111.1"/>
    <property type="molecule type" value="Genomic_DNA"/>
</dbReference>
<sequence>MILSDNDLEYTNDSVIQICNYANLLANTGEPQKAIRALKACAQAVKKYNSDTSSDYANLLWDIGGIYMQLYDRENALVYFKGAMKIYTELWQNEPELLQAKLMELQNMAAVYEMSGSLLLKG</sequence>
<proteinExistence type="predicted"/>
<accession>A0A9D1MD86</accession>